<comment type="caution">
    <text evidence="4">The sequence shown here is derived from an EMBL/GenBank/DDBJ whole genome shotgun (WGS) entry which is preliminary data.</text>
</comment>
<evidence type="ECO:0000256" key="1">
    <source>
        <dbReference type="SAM" id="MobiDB-lite"/>
    </source>
</evidence>
<dbReference type="PROSITE" id="PS51257">
    <property type="entry name" value="PROKAR_LIPOPROTEIN"/>
    <property type="match status" value="1"/>
</dbReference>
<dbReference type="InterPro" id="IPR058193">
    <property type="entry name" value="VanY/YodJ_core_dom"/>
</dbReference>
<keyword evidence="5" id="KW-1185">Reference proteome</keyword>
<dbReference type="RefSeq" id="WP_289456700.1">
    <property type="nucleotide sequence ID" value="NZ_JAUCGQ010000003.1"/>
</dbReference>
<feature type="domain" description="D-alanyl-D-alanine carboxypeptidase-like core" evidence="3">
    <location>
        <begin position="119"/>
        <end position="248"/>
    </location>
</feature>
<keyword evidence="2" id="KW-0732">Signal</keyword>
<protein>
    <submittedName>
        <fullName evidence="4">M15 family metallopeptidase</fullName>
    </submittedName>
</protein>
<dbReference type="Proteomes" id="UP001529338">
    <property type="component" value="Unassembled WGS sequence"/>
</dbReference>
<dbReference type="CDD" id="cd14852">
    <property type="entry name" value="LD-carboxypeptidase"/>
    <property type="match status" value="1"/>
</dbReference>
<dbReference type="EMBL" id="JAUCGQ010000003">
    <property type="protein sequence ID" value="MDM7856490.1"/>
    <property type="molecule type" value="Genomic_DNA"/>
</dbReference>
<feature type="signal peptide" evidence="2">
    <location>
        <begin position="1"/>
        <end position="19"/>
    </location>
</feature>
<evidence type="ECO:0000259" key="3">
    <source>
        <dbReference type="Pfam" id="PF02557"/>
    </source>
</evidence>
<gene>
    <name evidence="4" type="ORF">QRT04_16245</name>
</gene>
<proteinExistence type="predicted"/>
<dbReference type="InterPro" id="IPR003709">
    <property type="entry name" value="VanY-like_core_dom"/>
</dbReference>
<dbReference type="SUPFAM" id="SSF55166">
    <property type="entry name" value="Hedgehog/DD-peptidase"/>
    <property type="match status" value="1"/>
</dbReference>
<dbReference type="PANTHER" id="PTHR34385">
    <property type="entry name" value="D-ALANYL-D-ALANINE CARBOXYPEPTIDASE"/>
    <property type="match status" value="1"/>
</dbReference>
<sequence length="274" mass="28005">MPARRAHALAGAAAAIALALGGCSLLGSSAEDSGGSSTPGALAAAAGAAGDAAEAQTTGSPTASPADPPAGAAAPTGATPAELAQIDDPDALLVVVNKRRPLKPRSYRPDVVSVGYGRTLRPDAADALVALMHAAGKDGVPMYPSSGYRSYAEQVTTYAGWAAKMGRAKADVLSARAGYSEHQTGLAADMRPSTGTCRAYSTCFGDTPQAAWLKKHAVEFGFVIRYEAGQTAVTGYDPEPWHLRYVGKTFAARYAASGAHSLEEYFGLPAAPTY</sequence>
<accession>A0ABT7SJX7</accession>
<evidence type="ECO:0000313" key="5">
    <source>
        <dbReference type="Proteomes" id="UP001529338"/>
    </source>
</evidence>
<dbReference type="PANTHER" id="PTHR34385:SF1">
    <property type="entry name" value="PEPTIDOGLYCAN L-ALANYL-D-GLUTAMATE ENDOPEPTIDASE CWLK"/>
    <property type="match status" value="1"/>
</dbReference>
<evidence type="ECO:0000256" key="2">
    <source>
        <dbReference type="SAM" id="SignalP"/>
    </source>
</evidence>
<dbReference type="InterPro" id="IPR009045">
    <property type="entry name" value="Zn_M74/Hedgehog-like"/>
</dbReference>
<dbReference type="Gene3D" id="3.30.1380.10">
    <property type="match status" value="1"/>
</dbReference>
<dbReference type="Pfam" id="PF02557">
    <property type="entry name" value="VanY"/>
    <property type="match status" value="1"/>
</dbReference>
<feature type="chain" id="PRO_5047099231" evidence="2">
    <location>
        <begin position="20"/>
        <end position="274"/>
    </location>
</feature>
<dbReference type="InterPro" id="IPR052179">
    <property type="entry name" value="DD-CPase-like"/>
</dbReference>
<feature type="region of interest" description="Disordered" evidence="1">
    <location>
        <begin position="28"/>
        <end position="77"/>
    </location>
</feature>
<organism evidence="4 5">
    <name type="scientific">Cellulomonas alba</name>
    <dbReference type="NCBI Taxonomy" id="3053467"/>
    <lineage>
        <taxon>Bacteria</taxon>
        <taxon>Bacillati</taxon>
        <taxon>Actinomycetota</taxon>
        <taxon>Actinomycetes</taxon>
        <taxon>Micrococcales</taxon>
        <taxon>Cellulomonadaceae</taxon>
        <taxon>Cellulomonas</taxon>
    </lineage>
</organism>
<reference evidence="4 5" key="1">
    <citation type="submission" date="2023-06" db="EMBL/GenBank/DDBJ databases">
        <title>Cellulomonas sp. MW4 Whole genome sequence.</title>
        <authorList>
            <person name="Park S."/>
        </authorList>
    </citation>
    <scope>NUCLEOTIDE SEQUENCE [LARGE SCALE GENOMIC DNA]</scope>
    <source>
        <strain evidence="4 5">MW4</strain>
    </source>
</reference>
<evidence type="ECO:0000313" key="4">
    <source>
        <dbReference type="EMBL" id="MDM7856490.1"/>
    </source>
</evidence>
<name>A0ABT7SJX7_9CELL</name>